<reference evidence="10" key="2">
    <citation type="submission" date="2016-10" db="EMBL/GenBank/DDBJ databases">
        <authorList>
            <person name="de Groot N.N."/>
        </authorList>
    </citation>
    <scope>NUCLEOTIDE SEQUENCE [LARGE SCALE GENOMIC DNA]</scope>
    <source>
        <strain evidence="10">DSM 20639</strain>
    </source>
</reference>
<dbReference type="InterPro" id="IPR036388">
    <property type="entry name" value="WH-like_DNA-bd_sf"/>
</dbReference>
<comment type="function">
    <text evidence="5 6">Negative regulator of class I heat shock genes (grpE-dnaK-dnaJ and groELS operons). Prevents heat-shock induction of these operons.</text>
</comment>
<dbReference type="SUPFAM" id="SSF46785">
    <property type="entry name" value="Winged helix' DNA-binding domain"/>
    <property type="match status" value="1"/>
</dbReference>
<dbReference type="Proteomes" id="UP000182744">
    <property type="component" value="Unassembled WGS sequence"/>
</dbReference>
<dbReference type="InterPro" id="IPR036390">
    <property type="entry name" value="WH_DNA-bd_sf"/>
</dbReference>
<evidence type="ECO:0000256" key="3">
    <source>
        <dbReference type="ARBA" id="ARBA00023016"/>
    </source>
</evidence>
<dbReference type="Pfam" id="PF01628">
    <property type="entry name" value="HrcA"/>
    <property type="match status" value="1"/>
</dbReference>
<dbReference type="PANTHER" id="PTHR34824">
    <property type="entry name" value="HEAT-INDUCIBLE TRANSCRIPTION REPRESSOR HRCA"/>
    <property type="match status" value="1"/>
</dbReference>
<evidence type="ECO:0000313" key="10">
    <source>
        <dbReference type="EMBL" id="SDE64899.1"/>
    </source>
</evidence>
<dbReference type="PATRIC" id="fig|1657.3.peg.875"/>
<dbReference type="Gene3D" id="3.30.390.60">
    <property type="entry name" value="Heat-inducible transcription repressor hrca homolog, domain 3"/>
    <property type="match status" value="1"/>
</dbReference>
<evidence type="ECO:0000259" key="8">
    <source>
        <dbReference type="Pfam" id="PF08220"/>
    </source>
</evidence>
<evidence type="ECO:0000256" key="1">
    <source>
        <dbReference type="ARBA" id="ARBA00022491"/>
    </source>
</evidence>
<accession>A0A0K9EUA0</accession>
<reference evidence="9" key="3">
    <citation type="submission" date="2023-10" db="EMBL/GenBank/DDBJ databases">
        <title>Whole Genome based description of the genera Actinobaculum and Actinotignum reveals a complex phylogenetic relationship within the species included in the genus Actinotignum.</title>
        <authorList>
            <person name="Jensen C.S."/>
            <person name="Dargis R."/>
            <person name="Kemp M."/>
            <person name="Christensen J.J."/>
        </authorList>
    </citation>
    <scope>NUCLEOTIDE SEQUENCE</scope>
    <source>
        <strain evidence="9">Actinobaculum_suis_CCUG19206T</strain>
    </source>
</reference>
<keyword evidence="2 6" id="KW-0805">Transcription regulation</keyword>
<dbReference type="FunFam" id="1.10.10.10:FF:000049">
    <property type="entry name" value="Heat-inducible transcription repressor HrcA"/>
    <property type="match status" value="1"/>
</dbReference>
<dbReference type="InterPro" id="IPR029016">
    <property type="entry name" value="GAF-like_dom_sf"/>
</dbReference>
<dbReference type="Proteomes" id="UP001273799">
    <property type="component" value="Unassembled WGS sequence"/>
</dbReference>
<dbReference type="EMBL" id="JAWNFU010000002">
    <property type="protein sequence ID" value="MDY5153180.1"/>
    <property type="molecule type" value="Genomic_DNA"/>
</dbReference>
<dbReference type="InterPro" id="IPR023120">
    <property type="entry name" value="WHTH_transcript_rep_HrcA_IDD"/>
</dbReference>
<dbReference type="GO" id="GO:0003677">
    <property type="term" value="F:DNA binding"/>
    <property type="evidence" value="ECO:0007669"/>
    <property type="project" value="InterPro"/>
</dbReference>
<dbReference type="Gene3D" id="3.30.450.40">
    <property type="match status" value="1"/>
</dbReference>
<dbReference type="InterPro" id="IPR002571">
    <property type="entry name" value="HrcA"/>
</dbReference>
<evidence type="ECO:0000256" key="2">
    <source>
        <dbReference type="ARBA" id="ARBA00023015"/>
    </source>
</evidence>
<dbReference type="Gene3D" id="1.10.10.10">
    <property type="entry name" value="Winged helix-like DNA-binding domain superfamily/Winged helix DNA-binding domain"/>
    <property type="match status" value="1"/>
</dbReference>
<name>A0A0K9EUA0_9ACTO</name>
<evidence type="ECO:0000256" key="6">
    <source>
        <dbReference type="HAMAP-Rule" id="MF_00081"/>
    </source>
</evidence>
<keyword evidence="3 6" id="KW-0346">Stress response</keyword>
<proteinExistence type="inferred from homology"/>
<keyword evidence="1 6" id="KW-0678">Repressor</keyword>
<reference evidence="11" key="1">
    <citation type="submission" date="2016-10" db="EMBL/GenBank/DDBJ databases">
        <authorList>
            <person name="Varghese N."/>
        </authorList>
    </citation>
    <scope>NUCLEOTIDE SEQUENCE [LARGE SCALE GENOMIC DNA]</scope>
    <source>
        <strain evidence="11">DSM 20639</strain>
    </source>
</reference>
<dbReference type="SUPFAM" id="SSF55781">
    <property type="entry name" value="GAF domain-like"/>
    <property type="match status" value="1"/>
</dbReference>
<dbReference type="STRING" id="1657.ACU20_08270"/>
<evidence type="ECO:0000313" key="11">
    <source>
        <dbReference type="Proteomes" id="UP000182744"/>
    </source>
</evidence>
<evidence type="ECO:0000256" key="4">
    <source>
        <dbReference type="ARBA" id="ARBA00023163"/>
    </source>
</evidence>
<dbReference type="InterPro" id="IPR001034">
    <property type="entry name" value="DeoR_HTH"/>
</dbReference>
<dbReference type="PIRSF" id="PIRSF005485">
    <property type="entry name" value="HrcA"/>
    <property type="match status" value="1"/>
</dbReference>
<dbReference type="HAMAP" id="MF_00081">
    <property type="entry name" value="HrcA"/>
    <property type="match status" value="1"/>
</dbReference>
<dbReference type="RefSeq" id="WP_049619494.1">
    <property type="nucleotide sequence ID" value="NZ_FNAU01000020.1"/>
</dbReference>
<dbReference type="GO" id="GO:0003700">
    <property type="term" value="F:DNA-binding transcription factor activity"/>
    <property type="evidence" value="ECO:0007669"/>
    <property type="project" value="InterPro"/>
</dbReference>
<feature type="domain" description="HTH deoR-type" evidence="8">
    <location>
        <begin position="17"/>
        <end position="63"/>
    </location>
</feature>
<dbReference type="PANTHER" id="PTHR34824:SF1">
    <property type="entry name" value="HEAT-INDUCIBLE TRANSCRIPTION REPRESSOR HRCA"/>
    <property type="match status" value="1"/>
</dbReference>
<evidence type="ECO:0000313" key="9">
    <source>
        <dbReference type="EMBL" id="MDY5153180.1"/>
    </source>
</evidence>
<keyword evidence="11" id="KW-1185">Reference proteome</keyword>
<evidence type="ECO:0000259" key="7">
    <source>
        <dbReference type="Pfam" id="PF01628"/>
    </source>
</evidence>
<evidence type="ECO:0000256" key="5">
    <source>
        <dbReference type="ARBA" id="ARBA00055319"/>
    </source>
</evidence>
<sequence>MATAERRERVLEAIIRDYVTTSEPVGSKRLVERYRLGVSPATVRNDMAVLEEQGLIAQPHTSAGRIPTDAGYRHFVDSIDRLRPLSAGERRAIEKLLEGAVDLDDVLSRAARLLSQITQQVAVVQYPSLERVTLRHLELIPTGETLAVLVLITSAGRVEQRVLRLRRPVGEETVETLSRELNAAAVGNQLAEAAQKIRQEATQLPAPQSTIANIVAEVIDVAASAETEDRLALAGTANLSRHAVDFTRTIAPVLDALEEQVILLKLLADMDTGIAVSIGAENEHEDLAETSVVASTYDVRGDAVARLGVIGPTRMDYPGNMVAVRAVAKYLSRILSEQ</sequence>
<dbReference type="Pfam" id="PF08220">
    <property type="entry name" value="HTH_DeoR"/>
    <property type="match status" value="1"/>
</dbReference>
<feature type="domain" description="Heat-inducible transcription repressor HrcA C-terminal" evidence="7">
    <location>
        <begin position="104"/>
        <end position="319"/>
    </location>
</feature>
<dbReference type="AlphaFoldDB" id="A0A0K9EUA0"/>
<protein>
    <recommendedName>
        <fullName evidence="6">Heat-inducible transcription repressor HrcA</fullName>
    </recommendedName>
</protein>
<organism evidence="10 11">
    <name type="scientific">Actinobaculum suis</name>
    <dbReference type="NCBI Taxonomy" id="1657"/>
    <lineage>
        <taxon>Bacteria</taxon>
        <taxon>Bacillati</taxon>
        <taxon>Actinomycetota</taxon>
        <taxon>Actinomycetes</taxon>
        <taxon>Actinomycetales</taxon>
        <taxon>Actinomycetaceae</taxon>
        <taxon>Actinobaculum</taxon>
    </lineage>
</organism>
<comment type="similarity">
    <text evidence="6">Belongs to the HrcA family.</text>
</comment>
<keyword evidence="4 6" id="KW-0804">Transcription</keyword>
<gene>
    <name evidence="6 9" type="primary">hrcA</name>
    <name evidence="9" type="ORF">R6G71_03825</name>
    <name evidence="10" type="ORF">SAMN05421878_1208</name>
</gene>
<dbReference type="InterPro" id="IPR021153">
    <property type="entry name" value="HrcA_C"/>
</dbReference>
<dbReference type="GO" id="GO:0045892">
    <property type="term" value="P:negative regulation of DNA-templated transcription"/>
    <property type="evidence" value="ECO:0007669"/>
    <property type="project" value="UniProtKB-UniRule"/>
</dbReference>
<dbReference type="EMBL" id="FNAU01000020">
    <property type="protein sequence ID" value="SDE64899.1"/>
    <property type="molecule type" value="Genomic_DNA"/>
</dbReference>
<dbReference type="NCBIfam" id="TIGR00331">
    <property type="entry name" value="hrcA"/>
    <property type="match status" value="1"/>
</dbReference>